<comment type="subcellular location">
    <subcellularLocation>
        <location evidence="1">Nucleus</location>
        <location evidence="1">Nucleolus</location>
    </subcellularLocation>
</comment>
<dbReference type="GO" id="GO:0032040">
    <property type="term" value="C:small-subunit processome"/>
    <property type="evidence" value="ECO:0007669"/>
    <property type="project" value="TreeGrafter"/>
</dbReference>
<dbReference type="Pfam" id="PF06862">
    <property type="entry name" value="Utp25_C"/>
    <property type="match status" value="1"/>
</dbReference>
<evidence type="ECO:0000256" key="3">
    <source>
        <dbReference type="ARBA" id="ARBA00023242"/>
    </source>
</evidence>
<dbReference type="PANTHER" id="PTHR12933">
    <property type="entry name" value="ORF PROTEIN-RELATED"/>
    <property type="match status" value="1"/>
</dbReference>
<gene>
    <name evidence="9" type="ORF">g.6618</name>
</gene>
<name>A0A1B6LTA9_9HEMI</name>
<dbReference type="GO" id="GO:0034511">
    <property type="term" value="F:U3 snoRNA binding"/>
    <property type="evidence" value="ECO:0007669"/>
    <property type="project" value="InterPro"/>
</dbReference>
<dbReference type="GO" id="GO:0000462">
    <property type="term" value="P:maturation of SSU-rRNA from tricistronic rRNA transcript (SSU-rRNA, 5.8S rRNA, LSU-rRNA)"/>
    <property type="evidence" value="ECO:0007669"/>
    <property type="project" value="TreeGrafter"/>
</dbReference>
<reference evidence="9" key="1">
    <citation type="submission" date="2015-11" db="EMBL/GenBank/DDBJ databases">
        <title>De novo transcriptome assembly of four potential Pierce s Disease insect vectors from Arizona vineyards.</title>
        <authorList>
            <person name="Tassone E.E."/>
        </authorList>
    </citation>
    <scope>NUCLEOTIDE SEQUENCE</scope>
</reference>
<feature type="compositionally biased region" description="Polar residues" evidence="6">
    <location>
        <begin position="120"/>
        <end position="131"/>
    </location>
</feature>
<evidence type="ECO:0000256" key="5">
    <source>
        <dbReference type="ARBA" id="ARBA00032325"/>
    </source>
</evidence>
<dbReference type="InterPro" id="IPR010678">
    <property type="entry name" value="UTP25"/>
</dbReference>
<feature type="domain" description="UTP25 C-terminal" evidence="7">
    <location>
        <begin position="564"/>
        <end position="747"/>
    </location>
</feature>
<keyword evidence="3" id="KW-0539">Nucleus</keyword>
<dbReference type="AlphaFoldDB" id="A0A1B6LTA9"/>
<organism evidence="9">
    <name type="scientific">Graphocephala atropunctata</name>
    <dbReference type="NCBI Taxonomy" id="36148"/>
    <lineage>
        <taxon>Eukaryota</taxon>
        <taxon>Metazoa</taxon>
        <taxon>Ecdysozoa</taxon>
        <taxon>Arthropoda</taxon>
        <taxon>Hexapoda</taxon>
        <taxon>Insecta</taxon>
        <taxon>Pterygota</taxon>
        <taxon>Neoptera</taxon>
        <taxon>Paraneoptera</taxon>
        <taxon>Hemiptera</taxon>
        <taxon>Auchenorrhyncha</taxon>
        <taxon>Membracoidea</taxon>
        <taxon>Cicadellidae</taxon>
        <taxon>Cicadellinae</taxon>
        <taxon>Cicadellini</taxon>
        <taxon>Graphocephala</taxon>
    </lineage>
</organism>
<evidence type="ECO:0000256" key="2">
    <source>
        <dbReference type="ARBA" id="ARBA00009223"/>
    </source>
</evidence>
<feature type="domain" description="UTP25 NTP hydrolase-like" evidence="8">
    <location>
        <begin position="287"/>
        <end position="553"/>
    </location>
</feature>
<protein>
    <recommendedName>
        <fullName evidence="4">U3 small nucleolar RNA-associated protein 25 homolog</fullName>
    </recommendedName>
    <alternativeName>
        <fullName evidence="5">UTP25 small subunit processor component</fullName>
    </alternativeName>
</protein>
<dbReference type="InterPro" id="IPR027417">
    <property type="entry name" value="P-loop_NTPase"/>
</dbReference>
<feature type="compositionally biased region" description="Polar residues" evidence="6">
    <location>
        <begin position="52"/>
        <end position="77"/>
    </location>
</feature>
<feature type="compositionally biased region" description="Basic residues" evidence="6">
    <location>
        <begin position="1"/>
        <end position="26"/>
    </location>
</feature>
<evidence type="ECO:0000259" key="7">
    <source>
        <dbReference type="Pfam" id="PF06862"/>
    </source>
</evidence>
<feature type="region of interest" description="Disordered" evidence="6">
    <location>
        <begin position="95"/>
        <end position="154"/>
    </location>
</feature>
<evidence type="ECO:0000256" key="6">
    <source>
        <dbReference type="SAM" id="MobiDB-lite"/>
    </source>
</evidence>
<feature type="region of interest" description="Disordered" evidence="6">
    <location>
        <begin position="1"/>
        <end position="83"/>
    </location>
</feature>
<dbReference type="Pfam" id="PF22916">
    <property type="entry name" value="UTP25_NTPase-like"/>
    <property type="match status" value="1"/>
</dbReference>
<dbReference type="GO" id="GO:0019843">
    <property type="term" value="F:rRNA binding"/>
    <property type="evidence" value="ECO:0007669"/>
    <property type="project" value="TreeGrafter"/>
</dbReference>
<feature type="compositionally biased region" description="Polar residues" evidence="6">
    <location>
        <begin position="140"/>
        <end position="154"/>
    </location>
</feature>
<evidence type="ECO:0000259" key="8">
    <source>
        <dbReference type="Pfam" id="PF22916"/>
    </source>
</evidence>
<dbReference type="InterPro" id="IPR053939">
    <property type="entry name" value="UTP25_C"/>
</dbReference>
<comment type="similarity">
    <text evidence="2">Belongs to the UTP25 family.</text>
</comment>
<feature type="compositionally biased region" description="Acidic residues" evidence="6">
    <location>
        <begin position="101"/>
        <end position="111"/>
    </location>
</feature>
<dbReference type="EMBL" id="GEBQ01013093">
    <property type="protein sequence ID" value="JAT26884.1"/>
    <property type="molecule type" value="Transcribed_RNA"/>
</dbReference>
<sequence>MVRKLQDHRKGKTGLHFKQKKNRFKNKQVLANKEKGNTFKATSKRHRKSLTKNENSNKNIETSRRTNLVSTEESPASDSEPDAYSQLISRFSKTKTPAIISDEDSESEDDGEKMYEGSGLLNNQSDESLNSDPEEDSEIDNISTTSNASNTEVSISTECDPFENHIQYDLDNSFYDAVSSIPPKTEEAIENWPILGQLKFFLPRSPNDTSPKIKKKRIDDDVVYAKPGEVPCRIERVRDVDWEKLFVKSQILGNILRANRKHANQFVREDDQLTSLQKELFSVINNYQDLYYPERTLDNGEEVRFVYCLHAINHVLKTRLKVVHHNTRLANKQDAKGDVPDEFRDQGLVRPKVLILVPFRNSVLRIVEMLTSILLEEGNNNILNKNRFFDEFNAGEIAMPHKNPKPEDYERTFTGDTDDNFKIGISVTKKSIKLYTDFYSADIIIASPLGLRRIVGAEGQADRDFDFLSSIELLVLDQAEIILMQNWDHLIQVWDHLHMQPRESHGTNFARVRPWSLSGRTRYYRQTLVFCAHSLPQISALFSRRCHNYAGKVCVINPIRTGTICQIVLQLPQVFNRIECNSAASSIDARFEHFIGKVMPQYKESVMSHTVVFVPSYFDYVRIRNHFKKETISFVQICEYSKDGKVARARDMFFHSSAHFLLYSERFHFFRRIRLKGIRHIIFYQPPTIPHFYSEMCNLMQGDRQTEEGSLSVTVLYTKYDSAQLAAIVGSDRVARMLASDRSVHMFMTGE</sequence>
<evidence type="ECO:0000313" key="9">
    <source>
        <dbReference type="EMBL" id="JAT26884.1"/>
    </source>
</evidence>
<dbReference type="Gene3D" id="3.40.50.300">
    <property type="entry name" value="P-loop containing nucleotide triphosphate hydrolases"/>
    <property type="match status" value="1"/>
</dbReference>
<accession>A0A1B6LTA9</accession>
<evidence type="ECO:0000256" key="4">
    <source>
        <dbReference type="ARBA" id="ARBA00024421"/>
    </source>
</evidence>
<dbReference type="InterPro" id="IPR053940">
    <property type="entry name" value="UTP25_NTPase-like"/>
</dbReference>
<proteinExistence type="inferred from homology"/>
<dbReference type="PANTHER" id="PTHR12933:SF0">
    <property type="entry name" value="U3 SMALL NUCLEOLAR RNA-ASSOCIATED PROTEIN 25 HOMOLOG"/>
    <property type="match status" value="1"/>
</dbReference>
<evidence type="ECO:0000256" key="1">
    <source>
        <dbReference type="ARBA" id="ARBA00004604"/>
    </source>
</evidence>